<evidence type="ECO:0000256" key="1">
    <source>
        <dbReference type="SAM" id="MobiDB-lite"/>
    </source>
</evidence>
<gene>
    <name evidence="2" type="ORF">LWI29_017959</name>
</gene>
<feature type="region of interest" description="Disordered" evidence="1">
    <location>
        <begin position="84"/>
        <end position="104"/>
    </location>
</feature>
<reference evidence="2" key="2">
    <citation type="submission" date="2023-06" db="EMBL/GenBank/DDBJ databases">
        <authorList>
            <person name="Swenson N.G."/>
            <person name="Wegrzyn J.L."/>
            <person name="Mcevoy S.L."/>
        </authorList>
    </citation>
    <scope>NUCLEOTIDE SEQUENCE</scope>
    <source>
        <strain evidence="2">NS2018</strain>
        <tissue evidence="2">Leaf</tissue>
    </source>
</reference>
<keyword evidence="3" id="KW-1185">Reference proteome</keyword>
<reference evidence="2" key="1">
    <citation type="journal article" date="2022" name="Plant J.">
        <title>Strategies of tolerance reflected in two North American maple genomes.</title>
        <authorList>
            <person name="McEvoy S.L."/>
            <person name="Sezen U.U."/>
            <person name="Trouern-Trend A."/>
            <person name="McMahon S.M."/>
            <person name="Schaberg P.G."/>
            <person name="Yang J."/>
            <person name="Wegrzyn J.L."/>
            <person name="Swenson N.G."/>
        </authorList>
    </citation>
    <scope>NUCLEOTIDE SEQUENCE</scope>
    <source>
        <strain evidence="2">NS2018</strain>
    </source>
</reference>
<accession>A0AA39W782</accession>
<evidence type="ECO:0000313" key="3">
    <source>
        <dbReference type="Proteomes" id="UP001168877"/>
    </source>
</evidence>
<organism evidence="2 3">
    <name type="scientific">Acer saccharum</name>
    <name type="common">Sugar maple</name>
    <dbReference type="NCBI Taxonomy" id="4024"/>
    <lineage>
        <taxon>Eukaryota</taxon>
        <taxon>Viridiplantae</taxon>
        <taxon>Streptophyta</taxon>
        <taxon>Embryophyta</taxon>
        <taxon>Tracheophyta</taxon>
        <taxon>Spermatophyta</taxon>
        <taxon>Magnoliopsida</taxon>
        <taxon>eudicotyledons</taxon>
        <taxon>Gunneridae</taxon>
        <taxon>Pentapetalae</taxon>
        <taxon>rosids</taxon>
        <taxon>malvids</taxon>
        <taxon>Sapindales</taxon>
        <taxon>Sapindaceae</taxon>
        <taxon>Hippocastanoideae</taxon>
        <taxon>Acereae</taxon>
        <taxon>Acer</taxon>
    </lineage>
</organism>
<protein>
    <submittedName>
        <fullName evidence="2">Uncharacterized protein</fullName>
    </submittedName>
</protein>
<sequence length="104" mass="11519">MYKCKPFRFFNAAVEHAGDSNQSWSSLASPVVTVVDFCSLICSVTPSLLSLSPIRRSCTFKLRTFVTPFDLLNRIEKVGDLEETNPYSSKNTVEHAEVGGGRES</sequence>
<evidence type="ECO:0000313" key="2">
    <source>
        <dbReference type="EMBL" id="KAK0604661.1"/>
    </source>
</evidence>
<comment type="caution">
    <text evidence="2">The sequence shown here is derived from an EMBL/GenBank/DDBJ whole genome shotgun (WGS) entry which is preliminary data.</text>
</comment>
<dbReference type="AlphaFoldDB" id="A0AA39W782"/>
<dbReference type="EMBL" id="JAUESC010000002">
    <property type="protein sequence ID" value="KAK0604661.1"/>
    <property type="molecule type" value="Genomic_DNA"/>
</dbReference>
<feature type="compositionally biased region" description="Basic and acidic residues" evidence="1">
    <location>
        <begin position="92"/>
        <end position="104"/>
    </location>
</feature>
<proteinExistence type="predicted"/>
<name>A0AA39W782_ACESA</name>
<dbReference type="Proteomes" id="UP001168877">
    <property type="component" value="Unassembled WGS sequence"/>
</dbReference>